<accession>A0ABU9EDQ0</accession>
<protein>
    <submittedName>
        <fullName evidence="7">Prepilin-type N-terminal cleavage/methylation domain-containing protein</fullName>
    </submittedName>
</protein>
<keyword evidence="3 6" id="KW-0812">Transmembrane</keyword>
<keyword evidence="2" id="KW-0488">Methylation</keyword>
<evidence type="ECO:0000256" key="6">
    <source>
        <dbReference type="SAM" id="Phobius"/>
    </source>
</evidence>
<dbReference type="Gene3D" id="3.30.700.10">
    <property type="entry name" value="Glycoprotein, Type 4 Pilin"/>
    <property type="match status" value="1"/>
</dbReference>
<evidence type="ECO:0000256" key="1">
    <source>
        <dbReference type="ARBA" id="ARBA00004167"/>
    </source>
</evidence>
<evidence type="ECO:0000256" key="2">
    <source>
        <dbReference type="ARBA" id="ARBA00022481"/>
    </source>
</evidence>
<keyword evidence="8" id="KW-1185">Reference proteome</keyword>
<keyword evidence="5 6" id="KW-0472">Membrane</keyword>
<dbReference type="PRINTS" id="PR00813">
    <property type="entry name" value="BCTERIALGSPG"/>
</dbReference>
<proteinExistence type="predicted"/>
<dbReference type="PANTHER" id="PTHR30093">
    <property type="entry name" value="GENERAL SECRETION PATHWAY PROTEIN G"/>
    <property type="match status" value="1"/>
</dbReference>
<reference evidence="7 8" key="1">
    <citation type="submission" date="2024-02" db="EMBL/GenBank/DDBJ databases">
        <title>A novel Gemmatimonadota bacterium.</title>
        <authorList>
            <person name="Du Z.-J."/>
            <person name="Ye Y.-Q."/>
        </authorList>
    </citation>
    <scope>NUCLEOTIDE SEQUENCE [LARGE SCALE GENOMIC DNA]</scope>
    <source>
        <strain evidence="7 8">DH-20</strain>
    </source>
</reference>
<name>A0ABU9EDQ0_9BACT</name>
<evidence type="ECO:0000313" key="8">
    <source>
        <dbReference type="Proteomes" id="UP001484239"/>
    </source>
</evidence>
<evidence type="ECO:0000313" key="7">
    <source>
        <dbReference type="EMBL" id="MEK9502890.1"/>
    </source>
</evidence>
<feature type="transmembrane region" description="Helical" evidence="6">
    <location>
        <begin position="12"/>
        <end position="35"/>
    </location>
</feature>
<evidence type="ECO:0000256" key="5">
    <source>
        <dbReference type="ARBA" id="ARBA00023136"/>
    </source>
</evidence>
<dbReference type="InterPro" id="IPR045584">
    <property type="entry name" value="Pilin-like"/>
</dbReference>
<evidence type="ECO:0000256" key="4">
    <source>
        <dbReference type="ARBA" id="ARBA00022989"/>
    </source>
</evidence>
<evidence type="ECO:0000256" key="3">
    <source>
        <dbReference type="ARBA" id="ARBA00022692"/>
    </source>
</evidence>
<dbReference type="InterPro" id="IPR012902">
    <property type="entry name" value="N_methyl_site"/>
</dbReference>
<keyword evidence="4 6" id="KW-1133">Transmembrane helix</keyword>
<dbReference type="PANTHER" id="PTHR30093:SF44">
    <property type="entry name" value="TYPE II SECRETION SYSTEM CORE PROTEIN G"/>
    <property type="match status" value="1"/>
</dbReference>
<dbReference type="NCBIfam" id="TIGR02532">
    <property type="entry name" value="IV_pilin_GFxxxE"/>
    <property type="match status" value="1"/>
</dbReference>
<gene>
    <name evidence="7" type="ORF">WI372_17980</name>
</gene>
<dbReference type="Proteomes" id="UP001484239">
    <property type="component" value="Unassembled WGS sequence"/>
</dbReference>
<dbReference type="PROSITE" id="PS00409">
    <property type="entry name" value="PROKAR_NTER_METHYL"/>
    <property type="match status" value="1"/>
</dbReference>
<comment type="subcellular location">
    <subcellularLocation>
        <location evidence="1">Membrane</location>
        <topology evidence="1">Single-pass membrane protein</topology>
    </subcellularLocation>
</comment>
<organism evidence="7 8">
    <name type="scientific">Gaopeijia maritima</name>
    <dbReference type="NCBI Taxonomy" id="3119007"/>
    <lineage>
        <taxon>Bacteria</taxon>
        <taxon>Pseudomonadati</taxon>
        <taxon>Gemmatimonadota</taxon>
        <taxon>Longimicrobiia</taxon>
        <taxon>Gaopeijiales</taxon>
        <taxon>Gaopeijiaceae</taxon>
        <taxon>Gaopeijia</taxon>
    </lineage>
</organism>
<dbReference type="RefSeq" id="WP_405281726.1">
    <property type="nucleotide sequence ID" value="NZ_CP144380.1"/>
</dbReference>
<sequence length="131" mass="13633">MQRYTSRGFTLIELLIVVVIIGILAAIAIPKFSAVRQKSFKSSMMSDLRNLAATQEIYHNSNFIYSASLTALEAIQTEGVTVTINTATNTGWAATASHAGIAGEQCGVFHGSAAAAGGSPATMAGVVTCSY</sequence>
<comment type="caution">
    <text evidence="7">The sequence shown here is derived from an EMBL/GenBank/DDBJ whole genome shotgun (WGS) entry which is preliminary data.</text>
</comment>
<dbReference type="EMBL" id="JBBHLI010000016">
    <property type="protein sequence ID" value="MEK9502890.1"/>
    <property type="molecule type" value="Genomic_DNA"/>
</dbReference>
<dbReference type="SUPFAM" id="SSF54523">
    <property type="entry name" value="Pili subunits"/>
    <property type="match status" value="1"/>
</dbReference>
<dbReference type="InterPro" id="IPR000983">
    <property type="entry name" value="Bac_GSPG_pilin"/>
</dbReference>
<dbReference type="Pfam" id="PF07963">
    <property type="entry name" value="N_methyl"/>
    <property type="match status" value="1"/>
</dbReference>